<proteinExistence type="predicted"/>
<reference evidence="1" key="1">
    <citation type="submission" date="2015-04" db="EMBL/GenBank/DDBJ databases">
        <title>The genome sequence of the plant pathogenic Rhizarian Plasmodiophora brassicae reveals insights in its biotrophic life cycle and the origin of chitin synthesis.</title>
        <authorList>
            <person name="Schwelm A."/>
            <person name="Fogelqvist J."/>
            <person name="Knaust A."/>
            <person name="Julke S."/>
            <person name="Lilja T."/>
            <person name="Dhandapani V."/>
            <person name="Bonilla-Rosso G."/>
            <person name="Karlsson M."/>
            <person name="Shevchenko A."/>
            <person name="Choi S.R."/>
            <person name="Kim H.G."/>
            <person name="Park J.Y."/>
            <person name="Lim Y.P."/>
            <person name="Ludwig-Muller J."/>
            <person name="Dixelius C."/>
        </authorList>
    </citation>
    <scope>NUCLEOTIDE SEQUENCE</scope>
    <source>
        <tissue evidence="1">Potato root galls</tissue>
    </source>
</reference>
<evidence type="ECO:0000313" key="1">
    <source>
        <dbReference type="EMBL" id="CRZ07426.1"/>
    </source>
</evidence>
<protein>
    <recommendedName>
        <fullName evidence="2">FLYWCH-type domain-containing protein</fullName>
    </recommendedName>
</protein>
<organism evidence="1">
    <name type="scientific">Spongospora subterranea</name>
    <dbReference type="NCBI Taxonomy" id="70186"/>
    <lineage>
        <taxon>Eukaryota</taxon>
        <taxon>Sar</taxon>
        <taxon>Rhizaria</taxon>
        <taxon>Endomyxa</taxon>
        <taxon>Phytomyxea</taxon>
        <taxon>Plasmodiophorida</taxon>
        <taxon>Plasmodiophoridae</taxon>
        <taxon>Spongospora</taxon>
    </lineage>
</organism>
<dbReference type="AlphaFoldDB" id="A0A0H5R0B9"/>
<accession>A0A0H5R0B9</accession>
<evidence type="ECO:0008006" key="2">
    <source>
        <dbReference type="Google" id="ProtNLM"/>
    </source>
</evidence>
<dbReference type="Gene3D" id="2.20.25.240">
    <property type="match status" value="1"/>
</dbReference>
<dbReference type="EMBL" id="HACM01006984">
    <property type="protein sequence ID" value="CRZ07426.1"/>
    <property type="molecule type" value="Transcribed_RNA"/>
</dbReference>
<sequence>MSSKHSIIQDGFKYVISSSSENGTKYYRCIQPRATKHRPEQCFATLVVLQDGTVEVGDQQRAHCCQPRVDHEIDVQVKNVEEEVGAVKCAAIHWYIDDANYFQMKLMIDDLAETDRSTTATSIWVEVISDKILDKYNGSDSDDDEVGEQTASTVRPARWVYCRSAEGY</sequence>
<name>A0A0H5R0B9_9EUKA</name>